<dbReference type="InterPro" id="IPR022584">
    <property type="entry name" value="DUF2937"/>
</dbReference>
<comment type="caution">
    <text evidence="3">The sequence shown here is derived from an EMBL/GenBank/DDBJ whole genome shotgun (WGS) entry which is preliminary data.</text>
</comment>
<dbReference type="EMBL" id="FXTT01000001">
    <property type="protein sequence ID" value="SMP12226.1"/>
    <property type="molecule type" value="Genomic_DNA"/>
</dbReference>
<sequence length="167" mass="18343">MARMFLVLVMMLSGTASSQLPEFTQQYFQRLGGAIDALQVVIHDFQRDAAAFGLTIDEAIKRQGSSDDPFVRARGESMEAALERLNQLQEQQIALKQAGSFQRILIFAQGFDRDLAQAAAEDFQPAVPVTAAGFASAAFGALAGFLLVRALFLARFFRRRRRPVAAS</sequence>
<keyword evidence="1" id="KW-1133">Transmembrane helix</keyword>
<evidence type="ECO:0008006" key="5">
    <source>
        <dbReference type="Google" id="ProtNLM"/>
    </source>
</evidence>
<name>A0ABY1NL13_9HYPH</name>
<feature type="transmembrane region" description="Helical" evidence="1">
    <location>
        <begin position="131"/>
        <end position="152"/>
    </location>
</feature>
<keyword evidence="1" id="KW-0812">Transmembrane</keyword>
<organism evidence="3 4">
    <name type="scientific">Roseibium denhamense</name>
    <dbReference type="NCBI Taxonomy" id="76305"/>
    <lineage>
        <taxon>Bacteria</taxon>
        <taxon>Pseudomonadati</taxon>
        <taxon>Pseudomonadota</taxon>
        <taxon>Alphaproteobacteria</taxon>
        <taxon>Hyphomicrobiales</taxon>
        <taxon>Stappiaceae</taxon>
        <taxon>Roseibium</taxon>
    </lineage>
</organism>
<evidence type="ECO:0000256" key="2">
    <source>
        <dbReference type="SAM" id="SignalP"/>
    </source>
</evidence>
<protein>
    <recommendedName>
        <fullName evidence="5">DUF2937 family protein</fullName>
    </recommendedName>
</protein>
<evidence type="ECO:0000256" key="1">
    <source>
        <dbReference type="SAM" id="Phobius"/>
    </source>
</evidence>
<dbReference type="RefSeq" id="WP_155192106.1">
    <property type="nucleotide sequence ID" value="NZ_BAAAEA010000001.1"/>
</dbReference>
<dbReference type="Proteomes" id="UP001157914">
    <property type="component" value="Unassembled WGS sequence"/>
</dbReference>
<keyword evidence="1" id="KW-0472">Membrane</keyword>
<gene>
    <name evidence="3" type="ORF">SAMN06265374_1401</name>
</gene>
<evidence type="ECO:0000313" key="3">
    <source>
        <dbReference type="EMBL" id="SMP12226.1"/>
    </source>
</evidence>
<keyword evidence="4" id="KW-1185">Reference proteome</keyword>
<evidence type="ECO:0000313" key="4">
    <source>
        <dbReference type="Proteomes" id="UP001157914"/>
    </source>
</evidence>
<proteinExistence type="predicted"/>
<keyword evidence="2" id="KW-0732">Signal</keyword>
<feature type="signal peptide" evidence="2">
    <location>
        <begin position="1"/>
        <end position="18"/>
    </location>
</feature>
<accession>A0ABY1NL13</accession>
<reference evidence="3 4" key="1">
    <citation type="submission" date="2017-05" db="EMBL/GenBank/DDBJ databases">
        <authorList>
            <person name="Varghese N."/>
            <person name="Submissions S."/>
        </authorList>
    </citation>
    <scope>NUCLEOTIDE SEQUENCE [LARGE SCALE GENOMIC DNA]</scope>
    <source>
        <strain evidence="3 4">DSM 15949</strain>
    </source>
</reference>
<feature type="chain" id="PRO_5046287933" description="DUF2937 family protein" evidence="2">
    <location>
        <begin position="19"/>
        <end position="167"/>
    </location>
</feature>
<dbReference type="Pfam" id="PF11157">
    <property type="entry name" value="DUF2937"/>
    <property type="match status" value="1"/>
</dbReference>